<dbReference type="CDD" id="cd11053">
    <property type="entry name" value="CYP110-like"/>
    <property type="match status" value="1"/>
</dbReference>
<keyword evidence="3 4" id="KW-0408">Iron</keyword>
<comment type="caution">
    <text evidence="5">The sequence shown here is derived from an EMBL/GenBank/DDBJ whole genome shotgun (WGS) entry which is preliminary data.</text>
</comment>
<gene>
    <name evidence="5" type="ORF">CLV56_2325</name>
</gene>
<reference evidence="5 6" key="1">
    <citation type="submission" date="2017-11" db="EMBL/GenBank/DDBJ databases">
        <title>Genomic Encyclopedia of Archaeal and Bacterial Type Strains, Phase II (KMG-II): From Individual Species to Whole Genera.</title>
        <authorList>
            <person name="Goeker M."/>
        </authorList>
    </citation>
    <scope>NUCLEOTIDE SEQUENCE [LARGE SCALE GENOMIC DNA]</scope>
    <source>
        <strain evidence="5 6">DSM 27763</strain>
    </source>
</reference>
<keyword evidence="4" id="KW-0560">Oxidoreductase</keyword>
<evidence type="ECO:0000313" key="6">
    <source>
        <dbReference type="Proteomes" id="UP000230842"/>
    </source>
</evidence>
<evidence type="ECO:0000256" key="3">
    <source>
        <dbReference type="PIRSR" id="PIRSR602401-1"/>
    </source>
</evidence>
<feature type="binding site" description="axial binding residue" evidence="3">
    <location>
        <position position="381"/>
    </location>
    <ligand>
        <name>heme</name>
        <dbReference type="ChEBI" id="CHEBI:30413"/>
    </ligand>
    <ligandPart>
        <name>Fe</name>
        <dbReference type="ChEBI" id="CHEBI:18248"/>
    </ligandPart>
</feature>
<evidence type="ECO:0000313" key="5">
    <source>
        <dbReference type="EMBL" id="PJJ58080.1"/>
    </source>
</evidence>
<dbReference type="PANTHER" id="PTHR24305">
    <property type="entry name" value="CYTOCHROME P450"/>
    <property type="match status" value="1"/>
</dbReference>
<dbReference type="InterPro" id="IPR036396">
    <property type="entry name" value="Cyt_P450_sf"/>
</dbReference>
<evidence type="ECO:0000256" key="4">
    <source>
        <dbReference type="RuleBase" id="RU000461"/>
    </source>
</evidence>
<dbReference type="InterPro" id="IPR017972">
    <property type="entry name" value="Cyt_P450_CS"/>
</dbReference>
<keyword evidence="4" id="KW-0503">Monooxygenase</keyword>
<comment type="similarity">
    <text evidence="2 4">Belongs to the cytochrome P450 family.</text>
</comment>
<keyword evidence="3 4" id="KW-0479">Metal-binding</keyword>
<keyword evidence="6" id="KW-1185">Reference proteome</keyword>
<dbReference type="PRINTS" id="PR00385">
    <property type="entry name" value="P450"/>
</dbReference>
<keyword evidence="3 4" id="KW-0349">Heme</keyword>
<dbReference type="GO" id="GO:0020037">
    <property type="term" value="F:heme binding"/>
    <property type="evidence" value="ECO:0007669"/>
    <property type="project" value="InterPro"/>
</dbReference>
<proteinExistence type="inferred from homology"/>
<organism evidence="5 6">
    <name type="scientific">Mumia flava</name>
    <dbReference type="NCBI Taxonomy" id="1348852"/>
    <lineage>
        <taxon>Bacteria</taxon>
        <taxon>Bacillati</taxon>
        <taxon>Actinomycetota</taxon>
        <taxon>Actinomycetes</taxon>
        <taxon>Propionibacteriales</taxon>
        <taxon>Nocardioidaceae</taxon>
        <taxon>Mumia</taxon>
    </lineage>
</organism>
<comment type="cofactor">
    <cofactor evidence="1 3">
        <name>heme</name>
        <dbReference type="ChEBI" id="CHEBI:30413"/>
    </cofactor>
</comment>
<dbReference type="Gene3D" id="1.10.630.10">
    <property type="entry name" value="Cytochrome P450"/>
    <property type="match status" value="1"/>
</dbReference>
<dbReference type="InterPro" id="IPR001128">
    <property type="entry name" value="Cyt_P450"/>
</dbReference>
<evidence type="ECO:0000256" key="1">
    <source>
        <dbReference type="ARBA" id="ARBA00001971"/>
    </source>
</evidence>
<name>A0A2M9BJE4_9ACTN</name>
<dbReference type="GO" id="GO:0004497">
    <property type="term" value="F:monooxygenase activity"/>
    <property type="evidence" value="ECO:0007669"/>
    <property type="project" value="UniProtKB-KW"/>
</dbReference>
<dbReference type="AlphaFoldDB" id="A0A2M9BJE4"/>
<accession>A0A2M9BJE4</accession>
<dbReference type="InterPro" id="IPR002401">
    <property type="entry name" value="Cyt_P450_E_grp-I"/>
</dbReference>
<dbReference type="InterPro" id="IPR050121">
    <property type="entry name" value="Cytochrome_P450_monoxygenase"/>
</dbReference>
<sequence>MLPPGPRWPAAAQTIGFIRFREAFGHHLERRYGRAHTVRILPGPRTVVVISDTEQIKQVFAGDPADFHAGEGNVVLKPVMGDHSVLLTDEAEHKRARSLLMPAFNGAALRGYCGLVETIAKSEVDRWRDGQRLPTHERMNAFTLEVILQVVFGVTDESRLRALRPRVARMVQVSPRLFLGWVFPRLRRYGVWRRYFDNQRAVDGLIYAEIAERRAASDLAEREDVLSRLLAVGDGDDGAGDEAPLTDPELRDQLVTLLLAGHETTASALSWTLHELGANPHVQAEALRAADSGDDTFLEACLKEGMRLHPVIDQVARRLTREQTIGPWTLPAGTVVSPSIWMSHLSDDHFDDAHRFRPRRFLDDKIAPNTWIPFGGGVRRCIGAGFSLMEGTVALREILSRYRVTIDAQETVMVRNITHVPRHGAPVTLHSR</sequence>
<dbReference type="Proteomes" id="UP000230842">
    <property type="component" value="Unassembled WGS sequence"/>
</dbReference>
<dbReference type="GO" id="GO:0016705">
    <property type="term" value="F:oxidoreductase activity, acting on paired donors, with incorporation or reduction of molecular oxygen"/>
    <property type="evidence" value="ECO:0007669"/>
    <property type="project" value="InterPro"/>
</dbReference>
<dbReference type="EMBL" id="PGEZ01000001">
    <property type="protein sequence ID" value="PJJ58080.1"/>
    <property type="molecule type" value="Genomic_DNA"/>
</dbReference>
<dbReference type="PANTHER" id="PTHR24305:SF166">
    <property type="entry name" value="CYTOCHROME P450 12A4, MITOCHONDRIAL-RELATED"/>
    <property type="match status" value="1"/>
</dbReference>
<evidence type="ECO:0000256" key="2">
    <source>
        <dbReference type="ARBA" id="ARBA00010617"/>
    </source>
</evidence>
<dbReference type="SUPFAM" id="SSF48264">
    <property type="entry name" value="Cytochrome P450"/>
    <property type="match status" value="1"/>
</dbReference>
<dbReference type="PROSITE" id="PS00086">
    <property type="entry name" value="CYTOCHROME_P450"/>
    <property type="match status" value="1"/>
</dbReference>
<dbReference type="OrthoDB" id="7376058at2"/>
<dbReference type="PRINTS" id="PR00463">
    <property type="entry name" value="EP450I"/>
</dbReference>
<protein>
    <submittedName>
        <fullName evidence="5">Cytochrome P450</fullName>
    </submittedName>
</protein>
<dbReference type="GO" id="GO:0005506">
    <property type="term" value="F:iron ion binding"/>
    <property type="evidence" value="ECO:0007669"/>
    <property type="project" value="InterPro"/>
</dbReference>
<dbReference type="Pfam" id="PF00067">
    <property type="entry name" value="p450"/>
    <property type="match status" value="1"/>
</dbReference>